<organism evidence="1 2">
    <name type="scientific">Pseudodonghicola xiamenensis</name>
    <dbReference type="NCBI Taxonomy" id="337702"/>
    <lineage>
        <taxon>Bacteria</taxon>
        <taxon>Pseudomonadati</taxon>
        <taxon>Pseudomonadota</taxon>
        <taxon>Alphaproteobacteria</taxon>
        <taxon>Rhodobacterales</taxon>
        <taxon>Paracoccaceae</taxon>
        <taxon>Pseudodonghicola</taxon>
    </lineage>
</organism>
<gene>
    <name evidence="1" type="ORF">GCM10010961_27720</name>
</gene>
<protein>
    <submittedName>
        <fullName evidence="1">Uncharacterized protein</fullName>
    </submittedName>
</protein>
<name>A0A8J3H8S9_9RHOB</name>
<dbReference type="Proteomes" id="UP000611500">
    <property type="component" value="Unassembled WGS sequence"/>
</dbReference>
<proteinExistence type="predicted"/>
<evidence type="ECO:0000313" key="2">
    <source>
        <dbReference type="Proteomes" id="UP000611500"/>
    </source>
</evidence>
<comment type="caution">
    <text evidence="1">The sequence shown here is derived from an EMBL/GenBank/DDBJ whole genome shotgun (WGS) entry which is preliminary data.</text>
</comment>
<evidence type="ECO:0000313" key="1">
    <source>
        <dbReference type="EMBL" id="GHG94632.1"/>
    </source>
</evidence>
<dbReference type="AlphaFoldDB" id="A0A8J3H8S9"/>
<reference evidence="1" key="1">
    <citation type="journal article" date="2014" name="Int. J. Syst. Evol. Microbiol.">
        <title>Complete genome sequence of Corynebacterium casei LMG S-19264T (=DSM 44701T), isolated from a smear-ripened cheese.</title>
        <authorList>
            <consortium name="US DOE Joint Genome Institute (JGI-PGF)"/>
            <person name="Walter F."/>
            <person name="Albersmeier A."/>
            <person name="Kalinowski J."/>
            <person name="Ruckert C."/>
        </authorList>
    </citation>
    <scope>NUCLEOTIDE SEQUENCE</scope>
    <source>
        <strain evidence="1">CGMCC 1.7081</strain>
    </source>
</reference>
<accession>A0A8J3H8S9</accession>
<sequence length="94" mass="10473">MWARAYISSRNFCCTRAAAGPNSTSDGRHTPPVVSVILVLRVAGWFGKRPRNRGFQAIAAKAGNRVVPHFAQFAGNIAWMDWKIIKECLGFWLP</sequence>
<keyword evidence="2" id="KW-1185">Reference proteome</keyword>
<reference evidence="1" key="2">
    <citation type="submission" date="2020-09" db="EMBL/GenBank/DDBJ databases">
        <authorList>
            <person name="Sun Q."/>
            <person name="Zhou Y."/>
        </authorList>
    </citation>
    <scope>NUCLEOTIDE SEQUENCE</scope>
    <source>
        <strain evidence="1">CGMCC 1.7081</strain>
    </source>
</reference>
<dbReference type="EMBL" id="BNAP01000013">
    <property type="protein sequence ID" value="GHG94632.1"/>
    <property type="molecule type" value="Genomic_DNA"/>
</dbReference>